<comment type="caution">
    <text evidence="1">The sequence shown here is derived from an EMBL/GenBank/DDBJ whole genome shotgun (WGS) entry which is preliminary data.</text>
</comment>
<dbReference type="InParanoid" id="A0A2P6NTA6"/>
<protein>
    <submittedName>
        <fullName evidence="1">Uncharacterized protein</fullName>
    </submittedName>
</protein>
<proteinExistence type="predicted"/>
<dbReference type="Pfam" id="PF13233">
    <property type="entry name" value="Complex1_LYR_2"/>
    <property type="match status" value="1"/>
</dbReference>
<organism evidence="1 2">
    <name type="scientific">Planoprotostelium fungivorum</name>
    <dbReference type="NCBI Taxonomy" id="1890364"/>
    <lineage>
        <taxon>Eukaryota</taxon>
        <taxon>Amoebozoa</taxon>
        <taxon>Evosea</taxon>
        <taxon>Variosea</taxon>
        <taxon>Cavosteliida</taxon>
        <taxon>Cavosteliaceae</taxon>
        <taxon>Planoprotostelium</taxon>
    </lineage>
</organism>
<evidence type="ECO:0000313" key="2">
    <source>
        <dbReference type="Proteomes" id="UP000241769"/>
    </source>
</evidence>
<dbReference type="EMBL" id="MDYQ01000022">
    <property type="protein sequence ID" value="PRP87160.1"/>
    <property type="molecule type" value="Genomic_DNA"/>
</dbReference>
<gene>
    <name evidence="1" type="ORF">PROFUN_01422</name>
</gene>
<dbReference type="Proteomes" id="UP000241769">
    <property type="component" value="Unassembled WGS sequence"/>
</dbReference>
<name>A0A2P6NTA6_9EUKA</name>
<sequence>MSELTRCYRSVLKEAKHRVGKENLAKWRPQFREMFHNQDAVVVAPMMRNMFQSDRAHADLLKKYNMGGFKDERERIRKTAAMVGLQAPKFGDELEAEIKGRGQ</sequence>
<keyword evidence="2" id="KW-1185">Reference proteome</keyword>
<accession>A0A2P6NTA6</accession>
<reference evidence="1 2" key="1">
    <citation type="journal article" date="2018" name="Genome Biol. Evol.">
        <title>Multiple Roots of Fruiting Body Formation in Amoebozoa.</title>
        <authorList>
            <person name="Hillmann F."/>
            <person name="Forbes G."/>
            <person name="Novohradska S."/>
            <person name="Ferling I."/>
            <person name="Riege K."/>
            <person name="Groth M."/>
            <person name="Westermann M."/>
            <person name="Marz M."/>
            <person name="Spaller T."/>
            <person name="Winckler T."/>
            <person name="Schaap P."/>
            <person name="Glockner G."/>
        </authorList>
    </citation>
    <scope>NUCLEOTIDE SEQUENCE [LARGE SCALE GENOMIC DNA]</scope>
    <source>
        <strain evidence="1 2">Jena</strain>
    </source>
</reference>
<dbReference type="AlphaFoldDB" id="A0A2P6NTA6"/>
<evidence type="ECO:0000313" key="1">
    <source>
        <dbReference type="EMBL" id="PRP87160.1"/>
    </source>
</evidence>